<dbReference type="AlphaFoldDB" id="A0A9P8D1W1"/>
<keyword evidence="1" id="KW-0999">Mitochondrion inner membrane</keyword>
<feature type="compositionally biased region" description="Polar residues" evidence="2">
    <location>
        <begin position="597"/>
        <end position="608"/>
    </location>
</feature>
<feature type="compositionally biased region" description="Low complexity" evidence="2">
    <location>
        <begin position="75"/>
        <end position="95"/>
    </location>
</feature>
<dbReference type="EMBL" id="JAIFTL010000033">
    <property type="protein sequence ID" value="KAG9325735.1"/>
    <property type="molecule type" value="Genomic_DNA"/>
</dbReference>
<dbReference type="GO" id="GO:0061617">
    <property type="term" value="C:MICOS complex"/>
    <property type="evidence" value="ECO:0007669"/>
    <property type="project" value="UniProtKB-UniRule"/>
</dbReference>
<dbReference type="InterPro" id="IPR019166">
    <property type="entry name" value="MIC26/MIC27"/>
</dbReference>
<accession>A0A9P8D1W1</accession>
<dbReference type="Pfam" id="PF09769">
    <property type="entry name" value="ApoO"/>
    <property type="match status" value="1"/>
</dbReference>
<feature type="region of interest" description="Disordered" evidence="2">
    <location>
        <begin position="405"/>
        <end position="614"/>
    </location>
</feature>
<feature type="region of interest" description="Disordered" evidence="2">
    <location>
        <begin position="72"/>
        <end position="129"/>
    </location>
</feature>
<keyword evidence="1" id="KW-0472">Membrane</keyword>
<comment type="caution">
    <text evidence="3">The sequence shown here is derived from an EMBL/GenBank/DDBJ whole genome shotgun (WGS) entry which is preliminary data.</text>
</comment>
<dbReference type="InterPro" id="IPR033181">
    <property type="entry name" value="Mic26_fungi"/>
</dbReference>
<comment type="function">
    <text evidence="1">Component of the MICOS complex, a large protein complex of the mitochondrial inner membrane that plays crucial roles in the maintenance of crista junctions, inner membrane architecture, and formation of contact sites to the outer membrane.</text>
</comment>
<proteinExistence type="predicted"/>
<feature type="compositionally biased region" description="Basic and acidic residues" evidence="2">
    <location>
        <begin position="405"/>
        <end position="521"/>
    </location>
</feature>
<dbReference type="PANTHER" id="PTHR28268:SF1">
    <property type="entry name" value="MICOS SUBUNIT MIC26"/>
    <property type="match status" value="1"/>
</dbReference>
<dbReference type="Gene3D" id="1.20.120.20">
    <property type="entry name" value="Apolipoprotein"/>
    <property type="match status" value="1"/>
</dbReference>
<dbReference type="PANTHER" id="PTHR28268">
    <property type="entry name" value="MICOS SUBUNIT MIC26"/>
    <property type="match status" value="1"/>
</dbReference>
<sequence>MYNVKPQALAAARRARNPALLVASTVAVVASGVAFNRPVQCQLDSAIQSKAEDLKEHVQEFTDHVLEMAESPYDSTSSSSASPSFSSATASSSASGRDRDHGSRFFSLGQRSGGEHHHSHEANSHQHYFGAPRDKMNRFRGAYVEEPLIPALFYVAVAGLTGSIIARKSNIVFRFLSPVALAMGASAYCIPKTTNNVIYGLRTFDYQEWSSEWQHRYHHAKQSVVDTTHGLTAAAGSVAHGAKDAVHDLSDKTHELTDKTQKVLKDAKEKTVEAAHDIKDKGTEVVNEMKHKSKDIGHQLEHTKDQVKHKVEDKAGDAKHWWDAETKKAEKTAKDFASNLKPDEARKWASRAKDDTQDWFREQQHRARRFDGDDVERGFDRFKNKARQSWDSARDEIRDRGRDWRYQSDNMKDPTQDWAQDRSREMRGRFEDWKERGQDWANDRGKEGREMGREAGRHWDHFRQEAKRQGQEARDFSQDRYRDAKRDIRNRSEDMEDHGRRHLNKFERDFNDSRSRSRSSDRTGAASGGLGGGWGYGRPGEDDGARRGRFDEREEYAGRRGHSSDRFDNEPHRSVTEAAKEGKSWWHKNASDPYEQYDSSNRSGSSTWWKAGSSATKDDARDQFEHAKHQVQRGADRFKDSVEDRAEAGRSWFADKTNELKHTFEHSKQQAEQELHSKFARPHGTAYRDEQGRDYYGGMGRGVGHNHASIYSQDNWFHYDHGEDNRTSRGRARERGM</sequence>
<feature type="region of interest" description="Disordered" evidence="2">
    <location>
        <begin position="718"/>
        <end position="737"/>
    </location>
</feature>
<protein>
    <recommendedName>
        <fullName evidence="1">MICOS complex subunit</fullName>
    </recommendedName>
</protein>
<comment type="subcellular location">
    <subcellularLocation>
        <location evidence="1">Mitochondrion inner membrane</location>
    </subcellularLocation>
</comment>
<feature type="region of interest" description="Disordered" evidence="2">
    <location>
        <begin position="293"/>
        <end position="317"/>
    </location>
</feature>
<feature type="compositionally biased region" description="Basic and acidic residues" evidence="2">
    <location>
        <begin position="113"/>
        <end position="124"/>
    </location>
</feature>
<comment type="subunit">
    <text evidence="1">Component of the mitochondrial contact site and cristae organizing system (MICOS) complex.</text>
</comment>
<dbReference type="GO" id="GO:0042407">
    <property type="term" value="P:cristae formation"/>
    <property type="evidence" value="ECO:0007669"/>
    <property type="project" value="InterPro"/>
</dbReference>
<evidence type="ECO:0000256" key="1">
    <source>
        <dbReference type="RuleBase" id="RU363021"/>
    </source>
</evidence>
<reference evidence="3" key="1">
    <citation type="submission" date="2021-07" db="EMBL/GenBank/DDBJ databases">
        <title>Draft genome of Mortierella alpina, strain LL118, isolated from an aspen leaf litter sample.</title>
        <authorList>
            <person name="Yang S."/>
            <person name="Vinatzer B.A."/>
        </authorList>
    </citation>
    <scope>NUCLEOTIDE SEQUENCE</scope>
    <source>
        <strain evidence="3">LL118</strain>
    </source>
</reference>
<evidence type="ECO:0000313" key="4">
    <source>
        <dbReference type="Proteomes" id="UP000717515"/>
    </source>
</evidence>
<organism evidence="3 4">
    <name type="scientific">Mortierella alpina</name>
    <name type="common">Oleaginous fungus</name>
    <name type="synonym">Mortierella renispora</name>
    <dbReference type="NCBI Taxonomy" id="64518"/>
    <lineage>
        <taxon>Eukaryota</taxon>
        <taxon>Fungi</taxon>
        <taxon>Fungi incertae sedis</taxon>
        <taxon>Mucoromycota</taxon>
        <taxon>Mortierellomycotina</taxon>
        <taxon>Mortierellomycetes</taxon>
        <taxon>Mortierellales</taxon>
        <taxon>Mortierellaceae</taxon>
        <taxon>Mortierella</taxon>
    </lineage>
</organism>
<dbReference type="Proteomes" id="UP000717515">
    <property type="component" value="Unassembled WGS sequence"/>
</dbReference>
<feature type="compositionally biased region" description="Gly residues" evidence="2">
    <location>
        <begin position="526"/>
        <end position="538"/>
    </location>
</feature>
<gene>
    <name evidence="3" type="ORF">KVV02_003607</name>
</gene>
<keyword evidence="1" id="KW-0496">Mitochondrion</keyword>
<evidence type="ECO:0000256" key="2">
    <source>
        <dbReference type="SAM" id="MobiDB-lite"/>
    </source>
</evidence>
<feature type="compositionally biased region" description="Basic and acidic residues" evidence="2">
    <location>
        <begin position="539"/>
        <end position="584"/>
    </location>
</feature>
<dbReference type="GO" id="GO:0044284">
    <property type="term" value="C:mitochondrial crista junction"/>
    <property type="evidence" value="ECO:0007669"/>
    <property type="project" value="TreeGrafter"/>
</dbReference>
<name>A0A9P8D1W1_MORAP</name>
<evidence type="ECO:0000313" key="3">
    <source>
        <dbReference type="EMBL" id="KAG9325735.1"/>
    </source>
</evidence>